<protein>
    <submittedName>
        <fullName evidence="1">C69 family dipeptidase</fullName>
        <ecNumber evidence="1">3.4.13.-</ecNumber>
    </submittedName>
</protein>
<dbReference type="KEGG" id="mrtj:KHC33_10555"/>
<dbReference type="AlphaFoldDB" id="A0A8E7EIM3"/>
<accession>A0A8E7EIM3</accession>
<gene>
    <name evidence="1" type="ORF">KHC33_10555</name>
</gene>
<name>A0A8E7EIM3_9EURY</name>
<dbReference type="InterPro" id="IPR005322">
    <property type="entry name" value="Peptidase_C69"/>
</dbReference>
<dbReference type="PANTHER" id="PTHR12994">
    <property type="entry name" value="SECERNIN"/>
    <property type="match status" value="1"/>
</dbReference>
<sequence length="591" mass="66029">MIPDKIILLLLLIAGFIQISSGCTIFVVTPGASEDGKMYVGHTNDGYGPGLVGPSPDEEFSKLVYIPAKDYPKGAMRTVSYDTKSGGDIAGEWTGGILPPTGFIPEISHTHGYLASAYAVMNEEGLMCSEATDYAKTNPEYDPKGRIFYSSELSNIALERCKTPREAISTVAELIDSYGYYGYGETLVFANATEAWIMEMCGDPDGTGGIWAAQKVKDGEIFAGGNIFRIGPIDPTNPDQMISENAKEIAEQNGWTVEENGLFNFANTYSAGEFTHPYHTFGRIWSIYNRIAPSAKTSAVFSDWKENSYPFSIIPDHQLNKTEIFSLFRDHYEGTDWDLTSGIAAGPFGDPYRERGPVDEQEGTIAERIVPGAWPYPVSAITCGYSYICESGKNQTAPVPGICWFGFAQPYETCYIPVFPSISELSQVFYLGNRSVYDRTYGYWPFSTVTNWARLRYDSMIPSIREKQKEIETREIEDVLNVSKKGQEIMNSSGKDAARTYLTDYTRENAEQVMRDWWNLSDSLIIRFSNGMIWDPVEKADGLAGYPDWWYNISGYQYGPRVYDISGLEEISGLQYVNSTIYESSDSFPLR</sequence>
<organism evidence="1 2">
    <name type="scientific">Methanospirillum purgamenti</name>
    <dbReference type="NCBI Taxonomy" id="2834276"/>
    <lineage>
        <taxon>Archaea</taxon>
        <taxon>Methanobacteriati</taxon>
        <taxon>Methanobacteriota</taxon>
        <taxon>Stenosarchaea group</taxon>
        <taxon>Methanomicrobia</taxon>
        <taxon>Methanomicrobiales</taxon>
        <taxon>Methanospirillaceae</taxon>
        <taxon>Methanospirillum</taxon>
    </lineage>
</organism>
<proteinExistence type="predicted"/>
<dbReference type="PANTHER" id="PTHR12994:SF17">
    <property type="entry name" value="LD30995P"/>
    <property type="match status" value="1"/>
</dbReference>
<dbReference type="GO" id="GO:0016805">
    <property type="term" value="F:dipeptidase activity"/>
    <property type="evidence" value="ECO:0007669"/>
    <property type="project" value="UniProtKB-KW"/>
</dbReference>
<evidence type="ECO:0000313" key="2">
    <source>
        <dbReference type="Proteomes" id="UP000680656"/>
    </source>
</evidence>
<keyword evidence="1" id="KW-0378">Hydrolase</keyword>
<keyword evidence="1" id="KW-0645">Protease</keyword>
<keyword evidence="1" id="KW-0224">Dipeptidase</keyword>
<keyword evidence="2" id="KW-1185">Reference proteome</keyword>
<dbReference type="EMBL" id="CP075546">
    <property type="protein sequence ID" value="QVV90613.1"/>
    <property type="molecule type" value="Genomic_DNA"/>
</dbReference>
<dbReference type="PROSITE" id="PS51257">
    <property type="entry name" value="PROKAR_LIPOPROTEIN"/>
    <property type="match status" value="1"/>
</dbReference>
<dbReference type="GO" id="GO:0006508">
    <property type="term" value="P:proteolysis"/>
    <property type="evidence" value="ECO:0007669"/>
    <property type="project" value="InterPro"/>
</dbReference>
<dbReference type="Gene3D" id="3.60.60.10">
    <property type="entry name" value="Penicillin V Acylase, Chain A"/>
    <property type="match status" value="1"/>
</dbReference>
<dbReference type="EC" id="3.4.13.-" evidence="1"/>
<dbReference type="Proteomes" id="UP000680656">
    <property type="component" value="Chromosome"/>
</dbReference>
<dbReference type="Pfam" id="PF03577">
    <property type="entry name" value="Peptidase_C69"/>
    <property type="match status" value="1"/>
</dbReference>
<reference evidence="1 2" key="1">
    <citation type="submission" date="2021-05" db="EMBL/GenBank/DDBJ databases">
        <title>A novel Methanospirillum isolate from a pyrite-forming mixed culture.</title>
        <authorList>
            <person name="Bunk B."/>
            <person name="Sproer C."/>
            <person name="Spring S."/>
            <person name="Pester M."/>
        </authorList>
    </citation>
    <scope>NUCLEOTIDE SEQUENCE [LARGE SCALE GENOMIC DNA]</scope>
    <source>
        <strain evidence="1 2">J.3.6.1-F.2.7.3</strain>
    </source>
</reference>
<dbReference type="GO" id="GO:0070004">
    <property type="term" value="F:cysteine-type exopeptidase activity"/>
    <property type="evidence" value="ECO:0007669"/>
    <property type="project" value="InterPro"/>
</dbReference>
<evidence type="ECO:0000313" key="1">
    <source>
        <dbReference type="EMBL" id="QVV90613.1"/>
    </source>
</evidence>